<accession>A0ABV6XMF8</accession>
<protein>
    <submittedName>
        <fullName evidence="1">Uncharacterized protein</fullName>
    </submittedName>
</protein>
<name>A0ABV6XMF8_9ACTN</name>
<evidence type="ECO:0000313" key="1">
    <source>
        <dbReference type="EMBL" id="MFC1439385.1"/>
    </source>
</evidence>
<organism evidence="1 2">
    <name type="scientific">Streptacidiphilus jeojiensis</name>
    <dbReference type="NCBI Taxonomy" id="3229225"/>
    <lineage>
        <taxon>Bacteria</taxon>
        <taxon>Bacillati</taxon>
        <taxon>Actinomycetota</taxon>
        <taxon>Actinomycetes</taxon>
        <taxon>Kitasatosporales</taxon>
        <taxon>Streptomycetaceae</taxon>
        <taxon>Streptacidiphilus</taxon>
    </lineage>
</organism>
<dbReference type="EMBL" id="JBEUKS010000004">
    <property type="protein sequence ID" value="MFC1439385.1"/>
    <property type="molecule type" value="Genomic_DNA"/>
</dbReference>
<dbReference type="Proteomes" id="UP001592581">
    <property type="component" value="Unassembled WGS sequence"/>
</dbReference>
<keyword evidence="2" id="KW-1185">Reference proteome</keyword>
<proteinExistence type="predicted"/>
<evidence type="ECO:0000313" key="2">
    <source>
        <dbReference type="Proteomes" id="UP001592581"/>
    </source>
</evidence>
<gene>
    <name evidence="1" type="ORF">ABUW04_14070</name>
</gene>
<reference evidence="1 2" key="1">
    <citation type="submission" date="2024-06" db="EMBL/GenBank/DDBJ databases">
        <authorList>
            <person name="Lee S.D."/>
        </authorList>
    </citation>
    <scope>NUCLEOTIDE SEQUENCE [LARGE SCALE GENOMIC DNA]</scope>
    <source>
        <strain evidence="1 2">N1-10</strain>
    </source>
</reference>
<dbReference type="RefSeq" id="WP_380564783.1">
    <property type="nucleotide sequence ID" value="NZ_JBEUKS010000004.1"/>
</dbReference>
<comment type="caution">
    <text evidence="1">The sequence shown here is derived from an EMBL/GenBank/DDBJ whole genome shotgun (WGS) entry which is preliminary data.</text>
</comment>
<sequence length="281" mass="29209">MPVPVPAPVPVPPQFDPSTVWAVPPLLSPAPPRNRTWLRTALRWTTAVVVCAAVGTGTAFAVAAPRRTDIPGLKTPTDGRYAFPALTLPALPSGAVGPAEQKTSSGVEETHAADLRQLLLPMPVGGQADASYPGRSGWYSTTAFAQKFVDASGMAKHLQDDGVRHIAATAWTGPDGTRTEIYLLQFRSSSSAGDLNSLTCDTSPAAAPDALVDPEFSAPDIPTGIFLSGRAGDAQSGHPAARVTCFDHGEVAAVVMMTNPSKVNPVVAQQVATLQSELLLG</sequence>